<name>A0ABU8MHG5_9PSEU</name>
<dbReference type="Gene3D" id="1.10.30.50">
    <property type="match status" value="1"/>
</dbReference>
<dbReference type="Pfam" id="PF26345">
    <property type="entry name" value="ScoMcrA_N"/>
    <property type="match status" value="1"/>
</dbReference>
<dbReference type="Pfam" id="PF01844">
    <property type="entry name" value="HNH"/>
    <property type="match status" value="1"/>
</dbReference>
<dbReference type="InterPro" id="IPR058807">
    <property type="entry name" value="ScoMcrA_N"/>
</dbReference>
<keyword evidence="4" id="KW-1185">Reference proteome</keyword>
<keyword evidence="3" id="KW-0378">Hydrolase</keyword>
<dbReference type="InterPro" id="IPR002711">
    <property type="entry name" value="HNH"/>
</dbReference>
<accession>A0ABU8MHG5</accession>
<evidence type="ECO:0000313" key="4">
    <source>
        <dbReference type="Proteomes" id="UP001385809"/>
    </source>
</evidence>
<evidence type="ECO:0000313" key="3">
    <source>
        <dbReference type="EMBL" id="MEJ2866734.1"/>
    </source>
</evidence>
<sequence length="342" mass="38356">MAFDDVTGAAVTAALQEFDRLGRDQFLEATGFGHAKSYFLEHDGNLYDSKAIVGYAHGISGDRPWRASDFSGGEKTVADLLRALGFSVRFVRNPAWTRDEIVLACALVEAHDWRTVAQERPEVVELSRLLQSRAIHPLEGRTSDFRNPAGVERKTGDLVSCLPGHRRTNGNRLDIEVVDAFRARPSEMRDEARAIEVALREWGDGPHSIEDPDLLDVSANEGSAVLRAHLRRERSASLRRRKIADARRQGREIACEACGFNFETTYGDRGADYIECHHRTPLHESGPVRTRLDDLALICSNCHRMIHRTVAWLRVDELTDLLRRQRGQTTVASLDRPGSEPV</sequence>
<gene>
    <name evidence="3" type="ORF">WCD74_03100</name>
</gene>
<feature type="domain" description="ScoMcrA-like N-terminal head" evidence="2">
    <location>
        <begin position="5"/>
        <end position="89"/>
    </location>
</feature>
<comment type="caution">
    <text evidence="3">The sequence shown here is derived from an EMBL/GenBank/DDBJ whole genome shotgun (WGS) entry which is preliminary data.</text>
</comment>
<keyword evidence="3" id="KW-0255">Endonuclease</keyword>
<keyword evidence="3" id="KW-0540">Nuclease</keyword>
<proteinExistence type="predicted"/>
<feature type="domain" description="HNH" evidence="1">
    <location>
        <begin position="255"/>
        <end position="308"/>
    </location>
</feature>
<dbReference type="RefSeq" id="WP_337693347.1">
    <property type="nucleotide sequence ID" value="NZ_JBBEGN010000001.1"/>
</dbReference>
<evidence type="ECO:0000259" key="1">
    <source>
        <dbReference type="Pfam" id="PF01844"/>
    </source>
</evidence>
<evidence type="ECO:0000259" key="2">
    <source>
        <dbReference type="Pfam" id="PF26345"/>
    </source>
</evidence>
<protein>
    <submittedName>
        <fullName evidence="3">HNH endonuclease</fullName>
    </submittedName>
</protein>
<dbReference type="GO" id="GO:0004519">
    <property type="term" value="F:endonuclease activity"/>
    <property type="evidence" value="ECO:0007669"/>
    <property type="project" value="UniProtKB-KW"/>
</dbReference>
<organism evidence="3 4">
    <name type="scientific">Actinomycetospora aurantiaca</name>
    <dbReference type="NCBI Taxonomy" id="3129233"/>
    <lineage>
        <taxon>Bacteria</taxon>
        <taxon>Bacillati</taxon>
        <taxon>Actinomycetota</taxon>
        <taxon>Actinomycetes</taxon>
        <taxon>Pseudonocardiales</taxon>
        <taxon>Pseudonocardiaceae</taxon>
        <taxon>Actinomycetospora</taxon>
    </lineage>
</organism>
<dbReference type="EMBL" id="JBBEGN010000001">
    <property type="protein sequence ID" value="MEJ2866734.1"/>
    <property type="molecule type" value="Genomic_DNA"/>
</dbReference>
<dbReference type="Proteomes" id="UP001385809">
    <property type="component" value="Unassembled WGS sequence"/>
</dbReference>
<reference evidence="3 4" key="1">
    <citation type="submission" date="2024-03" db="EMBL/GenBank/DDBJ databases">
        <title>Actinomycetospora sp. OC33-EN08, a novel actinomycete isolated from wild orchid (Aerides multiflora).</title>
        <authorList>
            <person name="Suriyachadkun C."/>
        </authorList>
    </citation>
    <scope>NUCLEOTIDE SEQUENCE [LARGE SCALE GENOMIC DNA]</scope>
    <source>
        <strain evidence="3 4">OC33-EN08</strain>
    </source>
</reference>